<dbReference type="FunFam" id="3.30.1520.10:FF:000004">
    <property type="entry name" value="Sorting nexin"/>
    <property type="match status" value="1"/>
</dbReference>
<dbReference type="Pfam" id="PF00787">
    <property type="entry name" value="PX"/>
    <property type="match status" value="1"/>
</dbReference>
<dbReference type="OMA" id="MDDSTMQ"/>
<dbReference type="InterPro" id="IPR001683">
    <property type="entry name" value="PX_dom"/>
</dbReference>
<dbReference type="SMART" id="SM00312">
    <property type="entry name" value="PX"/>
    <property type="match status" value="1"/>
</dbReference>
<evidence type="ECO:0000313" key="11">
    <source>
        <dbReference type="Proteomes" id="UP000001593"/>
    </source>
</evidence>
<comment type="similarity">
    <text evidence="2">Belongs to the sorting nexin family.</text>
</comment>
<gene>
    <name evidence="10" type="ORF">NEMVEDRAFT_v1g176880</name>
</gene>
<dbReference type="STRING" id="45351.A7REN9"/>
<evidence type="ECO:0000256" key="6">
    <source>
        <dbReference type="PROSITE-ProRule" id="PRU00192"/>
    </source>
</evidence>
<feature type="domain" description="SH3" evidence="8">
    <location>
        <begin position="1"/>
        <end position="63"/>
    </location>
</feature>
<protein>
    <recommendedName>
        <fullName evidence="12">Sorting nexin</fullName>
    </recommendedName>
</protein>
<evidence type="ECO:0000256" key="5">
    <source>
        <dbReference type="ARBA" id="ARBA00023329"/>
    </source>
</evidence>
<dbReference type="Gene3D" id="1.20.1270.60">
    <property type="entry name" value="Arfaptin homology (AH) domain/BAR domain"/>
    <property type="match status" value="1"/>
</dbReference>
<dbReference type="GO" id="GO:0016197">
    <property type="term" value="P:endosomal transport"/>
    <property type="evidence" value="ECO:0000318"/>
    <property type="project" value="GO_Central"/>
</dbReference>
<keyword evidence="4" id="KW-0472">Membrane</keyword>
<dbReference type="AlphaFoldDB" id="A7REN9"/>
<evidence type="ECO:0000256" key="4">
    <source>
        <dbReference type="ARBA" id="ARBA00023136"/>
    </source>
</evidence>
<proteinExistence type="inferred from homology"/>
<sequence length="522" mass="58590">MAGQKVRVLYDFDGDTATGELIVSVDEVLTVTRTDVGEGWWEGITQSGIKGLFPEAYVEVISEPVAPPMPTVPIQTPSAPYQPPPSNDYYDAEDFDDDWDDDTGSSYSGGDPQASTMQRRDTGSSIHRTGTVRKSMNRFSVFVKSGGEAYVLGTAEESLQVPPEETVRVITRSGEGAASIVWEPSSAPFTCSVTEPEKKSKFKGMKSFISYNVVPTNTMRPVSRRFKHFDWLYNRLVDKYTLIAIPPLPDKQITGRFGEDFVEKRREKLEKWVGRLCQHPVLSKSPVVNHFLTCADSEKEWKAGKRKAENDKFTGGAFFRAVECPPTKLSLYAIDSHIDNFGKFVRSMEDSVKNIVDRGTTHCEKCIGSYKTEYKKIGGTFTALSQSFAVDDITENSQALTKAVEHTGKTYDDIGEMFAEQPRQDFLPLIDGLKEYSGMLSQYPEILQIHKGTIGKVKECIKLKEDEKMEVRIVDTVSSRADTITAVSFAEMNHFHQLRVADFKVMMQSFLQEQIAFHQRVS</sequence>
<feature type="non-terminal residue" evidence="10">
    <location>
        <position position="522"/>
    </location>
</feature>
<dbReference type="PhylomeDB" id="A7REN9"/>
<dbReference type="GO" id="GO:0031410">
    <property type="term" value="C:cytoplasmic vesicle"/>
    <property type="evidence" value="ECO:0000318"/>
    <property type="project" value="GO_Central"/>
</dbReference>
<feature type="compositionally biased region" description="Acidic residues" evidence="7">
    <location>
        <begin position="90"/>
        <end position="103"/>
    </location>
</feature>
<dbReference type="InterPro" id="IPR036028">
    <property type="entry name" value="SH3-like_dom_sf"/>
</dbReference>
<reference evidence="10 11" key="1">
    <citation type="journal article" date="2007" name="Science">
        <title>Sea anemone genome reveals ancestral eumetazoan gene repertoire and genomic organization.</title>
        <authorList>
            <person name="Putnam N.H."/>
            <person name="Srivastava M."/>
            <person name="Hellsten U."/>
            <person name="Dirks B."/>
            <person name="Chapman J."/>
            <person name="Salamov A."/>
            <person name="Terry A."/>
            <person name="Shapiro H."/>
            <person name="Lindquist E."/>
            <person name="Kapitonov V.V."/>
            <person name="Jurka J."/>
            <person name="Genikhovich G."/>
            <person name="Grigoriev I.V."/>
            <person name="Lucas S.M."/>
            <person name="Steele R.E."/>
            <person name="Finnerty J.R."/>
            <person name="Technau U."/>
            <person name="Martindale M.Q."/>
            <person name="Rokhsar D.S."/>
        </authorList>
    </citation>
    <scope>NUCLEOTIDE SEQUENCE [LARGE SCALE GENOMIC DNA]</scope>
    <source>
        <strain evidence="11">CH2 X CH6</strain>
    </source>
</reference>
<evidence type="ECO:0000259" key="8">
    <source>
        <dbReference type="PROSITE" id="PS50002"/>
    </source>
</evidence>
<dbReference type="PANTHER" id="PTHR45827">
    <property type="entry name" value="SORTING NEXIN"/>
    <property type="match status" value="1"/>
</dbReference>
<dbReference type="GO" id="GO:0035091">
    <property type="term" value="F:phosphatidylinositol binding"/>
    <property type="evidence" value="ECO:0000318"/>
    <property type="project" value="GO_Central"/>
</dbReference>
<dbReference type="PROSITE" id="PS50195">
    <property type="entry name" value="PX"/>
    <property type="match status" value="1"/>
</dbReference>
<dbReference type="Gene3D" id="2.30.30.40">
    <property type="entry name" value="SH3 Domains"/>
    <property type="match status" value="1"/>
</dbReference>
<dbReference type="InterPro" id="IPR036871">
    <property type="entry name" value="PX_dom_sf"/>
</dbReference>
<dbReference type="CDD" id="cd07626">
    <property type="entry name" value="BAR_SNX9_like"/>
    <property type="match status" value="1"/>
</dbReference>
<dbReference type="PROSITE" id="PS50002">
    <property type="entry name" value="SH3"/>
    <property type="match status" value="1"/>
</dbReference>
<dbReference type="SUPFAM" id="SSF50044">
    <property type="entry name" value="SH3-domain"/>
    <property type="match status" value="1"/>
</dbReference>
<dbReference type="PANTHER" id="PTHR45827:SF1">
    <property type="entry name" value="SORTING NEXIN"/>
    <property type="match status" value="1"/>
</dbReference>
<dbReference type="SUPFAM" id="SSF64268">
    <property type="entry name" value="PX domain"/>
    <property type="match status" value="1"/>
</dbReference>
<dbReference type="CDD" id="cd06862">
    <property type="entry name" value="PX_SNX9_18_like"/>
    <property type="match status" value="1"/>
</dbReference>
<dbReference type="eggNOG" id="KOG2528">
    <property type="taxonomic scope" value="Eukaryota"/>
</dbReference>
<feature type="region of interest" description="Disordered" evidence="7">
    <location>
        <begin position="69"/>
        <end position="130"/>
    </location>
</feature>
<dbReference type="FunCoup" id="A7REN9">
    <property type="interactions" value="592"/>
</dbReference>
<dbReference type="GO" id="GO:0005886">
    <property type="term" value="C:plasma membrane"/>
    <property type="evidence" value="ECO:0000318"/>
    <property type="project" value="GO_Central"/>
</dbReference>
<evidence type="ECO:0000259" key="9">
    <source>
        <dbReference type="PROSITE" id="PS50195"/>
    </source>
</evidence>
<dbReference type="InterPro" id="IPR001452">
    <property type="entry name" value="SH3_domain"/>
</dbReference>
<evidence type="ECO:0000256" key="2">
    <source>
        <dbReference type="ARBA" id="ARBA00010883"/>
    </source>
</evidence>
<dbReference type="Gene3D" id="3.30.1520.10">
    <property type="entry name" value="Phox-like domain"/>
    <property type="match status" value="1"/>
</dbReference>
<keyword evidence="3 6" id="KW-0728">SH3 domain</keyword>
<dbReference type="GO" id="GO:0097320">
    <property type="term" value="P:plasma membrane tubulation"/>
    <property type="evidence" value="ECO:0000318"/>
    <property type="project" value="GO_Central"/>
</dbReference>
<comment type="subcellular location">
    <subcellularLocation>
        <location evidence="1">Cytoplasmic vesicle membrane</location>
    </subcellularLocation>
</comment>
<dbReference type="InterPro" id="IPR027267">
    <property type="entry name" value="AH/BAR_dom_sf"/>
</dbReference>
<dbReference type="Pfam" id="PF10456">
    <property type="entry name" value="BAR_3_WASP_bdg"/>
    <property type="match status" value="1"/>
</dbReference>
<feature type="compositionally biased region" description="Polar residues" evidence="7">
    <location>
        <begin position="113"/>
        <end position="130"/>
    </location>
</feature>
<accession>A7REN9</accession>
<dbReference type="EMBL" id="DS469507">
    <property type="protein sequence ID" value="EDO49827.1"/>
    <property type="molecule type" value="Genomic_DNA"/>
</dbReference>
<evidence type="ECO:0000256" key="1">
    <source>
        <dbReference type="ARBA" id="ARBA00004156"/>
    </source>
</evidence>
<dbReference type="SMART" id="SM00326">
    <property type="entry name" value="SH3"/>
    <property type="match status" value="1"/>
</dbReference>
<dbReference type="HOGENOM" id="CLU_021494_1_0_1"/>
<organism evidence="10 11">
    <name type="scientific">Nematostella vectensis</name>
    <name type="common">Starlet sea anemone</name>
    <dbReference type="NCBI Taxonomy" id="45351"/>
    <lineage>
        <taxon>Eukaryota</taxon>
        <taxon>Metazoa</taxon>
        <taxon>Cnidaria</taxon>
        <taxon>Anthozoa</taxon>
        <taxon>Hexacorallia</taxon>
        <taxon>Actiniaria</taxon>
        <taxon>Edwardsiidae</taxon>
        <taxon>Nematostella</taxon>
    </lineage>
</organism>
<dbReference type="Pfam" id="PF14604">
    <property type="entry name" value="SH3_9"/>
    <property type="match status" value="1"/>
</dbReference>
<evidence type="ECO:0000256" key="7">
    <source>
        <dbReference type="SAM" id="MobiDB-lite"/>
    </source>
</evidence>
<keyword evidence="5" id="KW-0968">Cytoplasmic vesicle</keyword>
<feature type="domain" description="PX" evidence="9">
    <location>
        <begin position="189"/>
        <end position="299"/>
    </location>
</feature>
<keyword evidence="11" id="KW-1185">Reference proteome</keyword>
<evidence type="ECO:0000256" key="3">
    <source>
        <dbReference type="ARBA" id="ARBA00022443"/>
    </source>
</evidence>
<dbReference type="GO" id="GO:0006897">
    <property type="term" value="P:endocytosis"/>
    <property type="evidence" value="ECO:0000318"/>
    <property type="project" value="GO_Central"/>
</dbReference>
<dbReference type="InParanoid" id="A7REN9"/>
<name>A7REN9_NEMVE</name>
<evidence type="ECO:0008006" key="12">
    <source>
        <dbReference type="Google" id="ProtNLM"/>
    </source>
</evidence>
<evidence type="ECO:0000313" key="10">
    <source>
        <dbReference type="EMBL" id="EDO49827.1"/>
    </source>
</evidence>
<dbReference type="InterPro" id="IPR019497">
    <property type="entry name" value="Sorting_nexin_WASP-bd-dom"/>
</dbReference>
<dbReference type="GO" id="GO:0030659">
    <property type="term" value="C:cytoplasmic vesicle membrane"/>
    <property type="evidence" value="ECO:0007669"/>
    <property type="project" value="UniProtKB-SubCell"/>
</dbReference>
<dbReference type="Proteomes" id="UP000001593">
    <property type="component" value="Unassembled WGS sequence"/>
</dbReference>